<accession>A0A1I4T042</accession>
<dbReference type="RefSeq" id="WP_175481958.1">
    <property type="nucleotide sequence ID" value="NZ_FOUE01000006.1"/>
</dbReference>
<evidence type="ECO:0000313" key="1">
    <source>
        <dbReference type="EMBL" id="SFM70092.1"/>
    </source>
</evidence>
<proteinExistence type="predicted"/>
<gene>
    <name evidence="1" type="ORF">SAMN04487963_3416</name>
</gene>
<dbReference type="EMBL" id="FOUE01000006">
    <property type="protein sequence ID" value="SFM70092.1"/>
    <property type="molecule type" value="Genomic_DNA"/>
</dbReference>
<sequence length="206" mass="22597">MSKWSFEADYFTACNCDWGCPCNFNARPSEGRCMGWGVWNVLKGQFDDVPLDGTRFALYYKFPGPVEEGGGVACAYIDSRASEAQQKALAAIGTGKAGGGIFGLFGAELVTNWLPTKIVPIEFEFKDGTGKVSIEGFGEAESELLSYPDGTIIRPELGLPHGIEYKQGLMTNAKRWWWRDEDLLASYADRYGAVARVKFTEDGCVG</sequence>
<dbReference type="Proteomes" id="UP000198519">
    <property type="component" value="Unassembled WGS sequence"/>
</dbReference>
<dbReference type="PIRSF" id="PIRSF033303">
    <property type="entry name" value="UCP033303"/>
    <property type="match status" value="1"/>
</dbReference>
<dbReference type="InterPro" id="IPR009758">
    <property type="entry name" value="DUF1326"/>
</dbReference>
<evidence type="ECO:0000313" key="2">
    <source>
        <dbReference type="Proteomes" id="UP000198519"/>
    </source>
</evidence>
<evidence type="ECO:0008006" key="3">
    <source>
        <dbReference type="Google" id="ProtNLM"/>
    </source>
</evidence>
<keyword evidence="2" id="KW-1185">Reference proteome</keyword>
<dbReference type="STRING" id="488535.SAMN04487963_3416"/>
<protein>
    <recommendedName>
        <fullName evidence="3">DUF1326 domain-containing protein</fullName>
    </recommendedName>
</protein>
<dbReference type="AlphaFoldDB" id="A0A1I4T042"/>
<name>A0A1I4T042_9GAMM</name>
<dbReference type="Pfam" id="PF07040">
    <property type="entry name" value="DUF1326"/>
    <property type="match status" value="1"/>
</dbReference>
<dbReference type="InterPro" id="IPR014581">
    <property type="entry name" value="UCP033303"/>
</dbReference>
<organism evidence="1 2">
    <name type="scientific">Marinobacter zhejiangensis</name>
    <dbReference type="NCBI Taxonomy" id="488535"/>
    <lineage>
        <taxon>Bacteria</taxon>
        <taxon>Pseudomonadati</taxon>
        <taxon>Pseudomonadota</taxon>
        <taxon>Gammaproteobacteria</taxon>
        <taxon>Pseudomonadales</taxon>
        <taxon>Marinobacteraceae</taxon>
        <taxon>Marinobacter</taxon>
    </lineage>
</organism>
<reference evidence="2" key="1">
    <citation type="submission" date="2016-10" db="EMBL/GenBank/DDBJ databases">
        <authorList>
            <person name="Varghese N."/>
            <person name="Submissions S."/>
        </authorList>
    </citation>
    <scope>NUCLEOTIDE SEQUENCE [LARGE SCALE GENOMIC DNA]</scope>
    <source>
        <strain evidence="2">CGMCC 1.7061</strain>
    </source>
</reference>